<dbReference type="EMBL" id="JACOQI010000001">
    <property type="protein sequence ID" value="MBC5768794.1"/>
    <property type="molecule type" value="Genomic_DNA"/>
</dbReference>
<dbReference type="InterPro" id="IPR010982">
    <property type="entry name" value="Lambda_DNA-bd_dom_sf"/>
</dbReference>
<protein>
    <submittedName>
        <fullName evidence="2">Transcriptional regulator</fullName>
    </submittedName>
</protein>
<organism evidence="2 3">
    <name type="scientific">Dysosmobacter segnis</name>
    <dbReference type="NCBI Taxonomy" id="2763042"/>
    <lineage>
        <taxon>Bacteria</taxon>
        <taxon>Bacillati</taxon>
        <taxon>Bacillota</taxon>
        <taxon>Clostridia</taxon>
        <taxon>Eubacteriales</taxon>
        <taxon>Oscillospiraceae</taxon>
        <taxon>Dysosmobacter</taxon>
    </lineage>
</organism>
<gene>
    <name evidence="2" type="ORF">H8Z83_00300</name>
</gene>
<dbReference type="PROSITE" id="PS50943">
    <property type="entry name" value="HTH_CROC1"/>
    <property type="match status" value="1"/>
</dbReference>
<name>A0A923MGF8_9FIRM</name>
<sequence length="123" mass="13937">MKEYNTSQRLKQIMDIKKMRQVDILHAAEPYCKRFDVKLNKNDLSQYVSGKTLPGQDKLTILGLALGVSEAWLMGYDVSMERSVTPTAETSDGRTKEYIELFELLTPEKQDIIINVIKGLLAG</sequence>
<evidence type="ECO:0000313" key="3">
    <source>
        <dbReference type="Proteomes" id="UP000620327"/>
    </source>
</evidence>
<accession>A0A923MGF8</accession>
<dbReference type="AlphaFoldDB" id="A0A923MGF8"/>
<dbReference type="RefSeq" id="WP_187013203.1">
    <property type="nucleotide sequence ID" value="NZ_JACOQI010000001.1"/>
</dbReference>
<dbReference type="Proteomes" id="UP000620327">
    <property type="component" value="Unassembled WGS sequence"/>
</dbReference>
<evidence type="ECO:0000313" key="2">
    <source>
        <dbReference type="EMBL" id="MBC5768794.1"/>
    </source>
</evidence>
<dbReference type="InterPro" id="IPR001387">
    <property type="entry name" value="Cro/C1-type_HTH"/>
</dbReference>
<evidence type="ECO:0000259" key="1">
    <source>
        <dbReference type="PROSITE" id="PS50943"/>
    </source>
</evidence>
<proteinExistence type="predicted"/>
<reference evidence="2" key="1">
    <citation type="submission" date="2020-08" db="EMBL/GenBank/DDBJ databases">
        <title>Genome public.</title>
        <authorList>
            <person name="Liu C."/>
            <person name="Sun Q."/>
        </authorList>
    </citation>
    <scope>NUCLEOTIDE SEQUENCE</scope>
    <source>
        <strain evidence="2">BX15</strain>
    </source>
</reference>
<dbReference type="GO" id="GO:0003677">
    <property type="term" value="F:DNA binding"/>
    <property type="evidence" value="ECO:0007669"/>
    <property type="project" value="InterPro"/>
</dbReference>
<comment type="caution">
    <text evidence="2">The sequence shown here is derived from an EMBL/GenBank/DDBJ whole genome shotgun (WGS) entry which is preliminary data.</text>
</comment>
<dbReference type="Gene3D" id="1.10.260.40">
    <property type="entry name" value="lambda repressor-like DNA-binding domains"/>
    <property type="match status" value="1"/>
</dbReference>
<dbReference type="CDD" id="cd00093">
    <property type="entry name" value="HTH_XRE"/>
    <property type="match status" value="1"/>
</dbReference>
<feature type="domain" description="HTH cro/C1-type" evidence="1">
    <location>
        <begin position="44"/>
        <end position="73"/>
    </location>
</feature>
<keyword evidence="3" id="KW-1185">Reference proteome</keyword>